<evidence type="ECO:0000313" key="6">
    <source>
        <dbReference type="Proteomes" id="UP000236732"/>
    </source>
</evidence>
<gene>
    <name evidence="5" type="ORF">SAMN05444920_12881</name>
</gene>
<keyword evidence="2" id="KW-0238">DNA-binding</keyword>
<dbReference type="GO" id="GO:0003677">
    <property type="term" value="F:DNA binding"/>
    <property type="evidence" value="ECO:0007669"/>
    <property type="project" value="UniProtKB-KW"/>
</dbReference>
<dbReference type="Proteomes" id="UP000236732">
    <property type="component" value="Unassembled WGS sequence"/>
</dbReference>
<accession>A0A1H6F124</accession>
<evidence type="ECO:0000313" key="5">
    <source>
        <dbReference type="EMBL" id="SEH02654.1"/>
    </source>
</evidence>
<sequence length="49" mass="5240">MSAIRHLIELGHERIAMITGPAGRPTSRVRLDGYRAALDRAGITPDLGG</sequence>
<dbReference type="InterPro" id="IPR046335">
    <property type="entry name" value="LacI/GalR-like_sensor"/>
</dbReference>
<dbReference type="EMBL" id="FNVT01000028">
    <property type="protein sequence ID" value="SEH02654.1"/>
    <property type="molecule type" value="Genomic_DNA"/>
</dbReference>
<dbReference type="OrthoDB" id="3252280at2"/>
<keyword evidence="1" id="KW-0805">Transcription regulation</keyword>
<dbReference type="Pfam" id="PF13377">
    <property type="entry name" value="Peripla_BP_3"/>
    <property type="match status" value="1"/>
</dbReference>
<evidence type="ECO:0000256" key="2">
    <source>
        <dbReference type="ARBA" id="ARBA00023125"/>
    </source>
</evidence>
<feature type="domain" description="Transcriptional regulator LacI/GalR-like sensor" evidence="4">
    <location>
        <begin position="4"/>
        <end position="45"/>
    </location>
</feature>
<dbReference type="Gene3D" id="3.40.50.2300">
    <property type="match status" value="1"/>
</dbReference>
<evidence type="ECO:0000256" key="1">
    <source>
        <dbReference type="ARBA" id="ARBA00023015"/>
    </source>
</evidence>
<keyword evidence="6" id="KW-1185">Reference proteome</keyword>
<dbReference type="InterPro" id="IPR028082">
    <property type="entry name" value="Peripla_BP_I"/>
</dbReference>
<protein>
    <submittedName>
        <fullName evidence="5">LacI family transcriptional regulator</fullName>
    </submittedName>
</protein>
<evidence type="ECO:0000256" key="3">
    <source>
        <dbReference type="ARBA" id="ARBA00023163"/>
    </source>
</evidence>
<dbReference type="RefSeq" id="WP_146104153.1">
    <property type="nucleotide sequence ID" value="NZ_FNVT01000028.1"/>
</dbReference>
<keyword evidence="3" id="KW-0804">Transcription</keyword>
<organism evidence="5 6">
    <name type="scientific">Nonomuraea solani</name>
    <dbReference type="NCBI Taxonomy" id="1144553"/>
    <lineage>
        <taxon>Bacteria</taxon>
        <taxon>Bacillati</taxon>
        <taxon>Actinomycetota</taxon>
        <taxon>Actinomycetes</taxon>
        <taxon>Streptosporangiales</taxon>
        <taxon>Streptosporangiaceae</taxon>
        <taxon>Nonomuraea</taxon>
    </lineage>
</organism>
<evidence type="ECO:0000259" key="4">
    <source>
        <dbReference type="Pfam" id="PF13377"/>
    </source>
</evidence>
<reference evidence="5 6" key="1">
    <citation type="submission" date="2016-10" db="EMBL/GenBank/DDBJ databases">
        <authorList>
            <person name="de Groot N.N."/>
        </authorList>
    </citation>
    <scope>NUCLEOTIDE SEQUENCE [LARGE SCALE GENOMIC DNA]</scope>
    <source>
        <strain evidence="5 6">CGMCC 4.7037</strain>
    </source>
</reference>
<proteinExistence type="predicted"/>
<name>A0A1H6F124_9ACTN</name>
<dbReference type="SUPFAM" id="SSF53822">
    <property type="entry name" value="Periplasmic binding protein-like I"/>
    <property type="match status" value="1"/>
</dbReference>
<dbReference type="AlphaFoldDB" id="A0A1H6F124"/>